<keyword evidence="3" id="KW-1185">Reference proteome</keyword>
<feature type="compositionally biased region" description="Basic and acidic residues" evidence="1">
    <location>
        <begin position="8"/>
        <end position="23"/>
    </location>
</feature>
<sequence length="44" mass="4688">MAKGQVKSNKETRKPKADKKAKVDAAAMTVPGKFASPQKDSGKK</sequence>
<comment type="caution">
    <text evidence="2">The sequence shown here is derived from an EMBL/GenBank/DDBJ whole genome shotgun (WGS) entry which is preliminary data.</text>
</comment>
<reference evidence="2 3" key="1">
    <citation type="submission" date="2020-08" db="EMBL/GenBank/DDBJ databases">
        <title>Genomic Encyclopedia of Type Strains, Phase IV (KMG-IV): sequencing the most valuable type-strain genomes for metagenomic binning, comparative biology and taxonomic classification.</title>
        <authorList>
            <person name="Goeker M."/>
        </authorList>
    </citation>
    <scope>NUCLEOTIDE SEQUENCE [LARGE SCALE GENOMIC DNA]</scope>
    <source>
        <strain evidence="2 3">DSM 102238</strain>
    </source>
</reference>
<gene>
    <name evidence="2" type="ORF">GGR04_001358</name>
</gene>
<feature type="region of interest" description="Disordered" evidence="1">
    <location>
        <begin position="1"/>
        <end position="44"/>
    </location>
</feature>
<name>A0A7W6EA36_9HYPH</name>
<dbReference type="EMBL" id="JACIEK010000002">
    <property type="protein sequence ID" value="MBB3997522.1"/>
    <property type="molecule type" value="Genomic_DNA"/>
</dbReference>
<evidence type="ECO:0000313" key="2">
    <source>
        <dbReference type="EMBL" id="MBB3997522.1"/>
    </source>
</evidence>
<organism evidence="2 3">
    <name type="scientific">Aureimonas pseudogalii</name>
    <dbReference type="NCBI Taxonomy" id="1744844"/>
    <lineage>
        <taxon>Bacteria</taxon>
        <taxon>Pseudomonadati</taxon>
        <taxon>Pseudomonadota</taxon>
        <taxon>Alphaproteobacteria</taxon>
        <taxon>Hyphomicrobiales</taxon>
        <taxon>Aurantimonadaceae</taxon>
        <taxon>Aureimonas</taxon>
    </lineage>
</organism>
<protein>
    <submittedName>
        <fullName evidence="2">Uncharacterized protein</fullName>
    </submittedName>
</protein>
<dbReference type="AlphaFoldDB" id="A0A7W6EA36"/>
<dbReference type="Proteomes" id="UP000542776">
    <property type="component" value="Unassembled WGS sequence"/>
</dbReference>
<evidence type="ECO:0000313" key="3">
    <source>
        <dbReference type="Proteomes" id="UP000542776"/>
    </source>
</evidence>
<dbReference type="RefSeq" id="WP_281383054.1">
    <property type="nucleotide sequence ID" value="NZ_JACIEK010000002.1"/>
</dbReference>
<proteinExistence type="predicted"/>
<accession>A0A7W6EA36</accession>
<evidence type="ECO:0000256" key="1">
    <source>
        <dbReference type="SAM" id="MobiDB-lite"/>
    </source>
</evidence>